<sequence length="150" mass="16981">MEVGYEPLAEVGSTHGLEPQQAEPSSISASNPGENAFPPETIQEECLRLCREQGVEELRKLKQGKLSIERCIEKYQALANRSPMVDAELLYTWFIAGLSPGGRQSVIGWAPDREMRGEKVELADMMEYLRRMERKNANSTLTTQKARRRL</sequence>
<reference evidence="2" key="2">
    <citation type="submission" date="2013-10" db="EMBL/GenBank/DDBJ databases">
        <authorList>
            <person name="Aslett M."/>
        </authorList>
    </citation>
    <scope>NUCLEOTIDE SEQUENCE [LARGE SCALE GENOMIC DNA]</scope>
    <source>
        <strain evidence="2">Houghton</strain>
    </source>
</reference>
<dbReference type="Proteomes" id="UP000030744">
    <property type="component" value="Unassembled WGS sequence"/>
</dbReference>
<reference evidence="2" key="1">
    <citation type="submission" date="2013-10" db="EMBL/GenBank/DDBJ databases">
        <title>Genomic analysis of the causative agents of coccidiosis in chickens.</title>
        <authorList>
            <person name="Reid A.J."/>
            <person name="Blake D."/>
            <person name="Billington K."/>
            <person name="Browne H."/>
            <person name="Dunn M."/>
            <person name="Hung S."/>
            <person name="Kawahara F."/>
            <person name="Miranda-Saavedra D."/>
            <person name="Mourier T."/>
            <person name="Nagra H."/>
            <person name="Otto T.D."/>
            <person name="Rawlings N."/>
            <person name="Sanchez A."/>
            <person name="Sanders M."/>
            <person name="Subramaniam C."/>
            <person name="Tay Y."/>
            <person name="Dear P."/>
            <person name="Doerig C."/>
            <person name="Gruber A."/>
            <person name="Parkinson J."/>
            <person name="Shirley M."/>
            <person name="Wan K.L."/>
            <person name="Berriman M."/>
            <person name="Tomley F."/>
            <person name="Pain A."/>
        </authorList>
    </citation>
    <scope>NUCLEOTIDE SEQUENCE [LARGE SCALE GENOMIC DNA]</scope>
    <source>
        <strain evidence="2">Houghton</strain>
    </source>
</reference>
<dbReference type="EMBL" id="HG686625">
    <property type="protein sequence ID" value="CDJ34464.1"/>
    <property type="molecule type" value="Genomic_DNA"/>
</dbReference>
<organism evidence="2 3">
    <name type="scientific">Eimeria mitis</name>
    <dbReference type="NCBI Taxonomy" id="44415"/>
    <lineage>
        <taxon>Eukaryota</taxon>
        <taxon>Sar</taxon>
        <taxon>Alveolata</taxon>
        <taxon>Apicomplexa</taxon>
        <taxon>Conoidasida</taxon>
        <taxon>Coccidia</taxon>
        <taxon>Eucoccidiorida</taxon>
        <taxon>Eimeriorina</taxon>
        <taxon>Eimeriidae</taxon>
        <taxon>Eimeria</taxon>
    </lineage>
</organism>
<feature type="compositionally biased region" description="Polar residues" evidence="1">
    <location>
        <begin position="22"/>
        <end position="33"/>
    </location>
</feature>
<proteinExistence type="predicted"/>
<evidence type="ECO:0000313" key="2">
    <source>
        <dbReference type="EMBL" id="CDJ34464.1"/>
    </source>
</evidence>
<evidence type="ECO:0000256" key="1">
    <source>
        <dbReference type="SAM" id="MobiDB-lite"/>
    </source>
</evidence>
<dbReference type="VEuPathDB" id="ToxoDB:EMH_0020390"/>
<protein>
    <submittedName>
        <fullName evidence="2">Uncharacterized protein</fullName>
    </submittedName>
</protein>
<dbReference type="RefSeq" id="XP_013357027.1">
    <property type="nucleotide sequence ID" value="XM_013501573.1"/>
</dbReference>
<feature type="region of interest" description="Disordered" evidence="1">
    <location>
        <begin position="1"/>
        <end position="38"/>
    </location>
</feature>
<keyword evidence="3" id="KW-1185">Reference proteome</keyword>
<dbReference type="GeneID" id="25376939"/>
<accession>U6K947</accession>
<evidence type="ECO:0000313" key="3">
    <source>
        <dbReference type="Proteomes" id="UP000030744"/>
    </source>
</evidence>
<name>U6K947_9EIME</name>
<gene>
    <name evidence="2" type="ORF">EMH_0020390</name>
</gene>
<dbReference type="AlphaFoldDB" id="U6K947"/>